<gene>
    <name evidence="1" type="ORF">SMTD_LOCUS1144</name>
</gene>
<protein>
    <submittedName>
        <fullName evidence="1">Uncharacterized protein</fullName>
    </submittedName>
</protein>
<evidence type="ECO:0000313" key="1">
    <source>
        <dbReference type="EMBL" id="VDO75833.1"/>
    </source>
</evidence>
<accession>A0A3P7ZDK1</accession>
<organism evidence="1 2">
    <name type="scientific">Schistosoma mattheei</name>
    <dbReference type="NCBI Taxonomy" id="31246"/>
    <lineage>
        <taxon>Eukaryota</taxon>
        <taxon>Metazoa</taxon>
        <taxon>Spiralia</taxon>
        <taxon>Lophotrochozoa</taxon>
        <taxon>Platyhelminthes</taxon>
        <taxon>Trematoda</taxon>
        <taxon>Digenea</taxon>
        <taxon>Strigeidida</taxon>
        <taxon>Schistosomatoidea</taxon>
        <taxon>Schistosomatidae</taxon>
        <taxon>Schistosoma</taxon>
    </lineage>
</organism>
<dbReference type="EMBL" id="UZAL01001197">
    <property type="protein sequence ID" value="VDO75833.1"/>
    <property type="molecule type" value="Genomic_DNA"/>
</dbReference>
<evidence type="ECO:0000313" key="2">
    <source>
        <dbReference type="Proteomes" id="UP000269396"/>
    </source>
</evidence>
<proteinExistence type="predicted"/>
<sequence length="56" mass="6667">MVSHFVLAHHLKLVLLEELKIIVRVLVLIQCEPLKHHLRSVHYDILEYQVHLSSLY</sequence>
<dbReference type="AlphaFoldDB" id="A0A3P7ZDK1"/>
<keyword evidence="2" id="KW-1185">Reference proteome</keyword>
<reference evidence="1 2" key="1">
    <citation type="submission" date="2018-11" db="EMBL/GenBank/DDBJ databases">
        <authorList>
            <consortium name="Pathogen Informatics"/>
        </authorList>
    </citation>
    <scope>NUCLEOTIDE SEQUENCE [LARGE SCALE GENOMIC DNA]</scope>
    <source>
        <strain>Denwood</strain>
        <strain evidence="2">Zambia</strain>
    </source>
</reference>
<name>A0A3P7ZDK1_9TREM</name>
<dbReference type="Proteomes" id="UP000269396">
    <property type="component" value="Unassembled WGS sequence"/>
</dbReference>